<keyword evidence="1 6" id="KW-0436">Ligase</keyword>
<evidence type="ECO:0000256" key="6">
    <source>
        <dbReference type="HAMAP-Rule" id="MF_01161"/>
    </source>
</evidence>
<dbReference type="InterPro" id="IPR012795">
    <property type="entry name" value="tRNA_Ile_lys_synt_N"/>
</dbReference>
<gene>
    <name evidence="6 8" type="primary">tilS</name>
    <name evidence="8" type="ORF">F0357_08580</name>
</gene>
<evidence type="ECO:0000256" key="2">
    <source>
        <dbReference type="ARBA" id="ARBA00022694"/>
    </source>
</evidence>
<dbReference type="HAMAP" id="MF_01161">
    <property type="entry name" value="tRNA_Ile_lys_synt"/>
    <property type="match status" value="1"/>
</dbReference>
<proteinExistence type="inferred from homology"/>
<comment type="function">
    <text evidence="6">Ligates lysine onto the cytidine present at position 34 of the AUA codon-specific tRNA(Ile) that contains the anticodon CAU, in an ATP-dependent manner. Cytidine is converted to lysidine, thus changing the amino acid specificity of the tRNA from methionine to isoleucine.</text>
</comment>
<dbReference type="PANTHER" id="PTHR43033">
    <property type="entry name" value="TRNA(ILE)-LYSIDINE SYNTHASE-RELATED"/>
    <property type="match status" value="1"/>
</dbReference>
<reference evidence="8 9" key="1">
    <citation type="submission" date="2019-09" db="EMBL/GenBank/DDBJ databases">
        <title>Segnochrobactrum spirostomi gen. nov., sp. nov., isolated from the ciliate Spirostomum cf. yagiui and description of a novel family, Segnochrobactraceae fam. nov. within the order Rhizobiales of the class Alphaproteobacteria.</title>
        <authorList>
            <person name="Akter S."/>
            <person name="Shazib S.U.A."/>
            <person name="Shin M.K."/>
        </authorList>
    </citation>
    <scope>NUCLEOTIDE SEQUENCE [LARGE SCALE GENOMIC DNA]</scope>
    <source>
        <strain evidence="8 9">Sp-1</strain>
    </source>
</reference>
<comment type="similarity">
    <text evidence="6">Belongs to the tRNA(Ile)-lysidine synthase family.</text>
</comment>
<dbReference type="AlphaFoldDB" id="A0A6A7Y2W4"/>
<evidence type="ECO:0000259" key="7">
    <source>
        <dbReference type="Pfam" id="PF01171"/>
    </source>
</evidence>
<dbReference type="Pfam" id="PF01171">
    <property type="entry name" value="ATP_bind_3"/>
    <property type="match status" value="1"/>
</dbReference>
<accession>A0A6A7Y2W4</accession>
<comment type="subcellular location">
    <subcellularLocation>
        <location evidence="6">Cytoplasm</location>
    </subcellularLocation>
</comment>
<dbReference type="GO" id="GO:0005737">
    <property type="term" value="C:cytoplasm"/>
    <property type="evidence" value="ECO:0007669"/>
    <property type="project" value="UniProtKB-SubCell"/>
</dbReference>
<evidence type="ECO:0000256" key="4">
    <source>
        <dbReference type="ARBA" id="ARBA00022840"/>
    </source>
</evidence>
<dbReference type="GO" id="GO:0032267">
    <property type="term" value="F:tRNA(Ile)-lysidine synthase activity"/>
    <property type="evidence" value="ECO:0007669"/>
    <property type="project" value="UniProtKB-EC"/>
</dbReference>
<evidence type="ECO:0000313" key="8">
    <source>
        <dbReference type="EMBL" id="MQT12707.1"/>
    </source>
</evidence>
<dbReference type="InterPro" id="IPR014729">
    <property type="entry name" value="Rossmann-like_a/b/a_fold"/>
</dbReference>
<sequence length="432" mass="45213">MTGPAPVADDRLEALFAPLRGMPRVVLAVSGGSDSTALLVLYARWAALAADVPPALVATVDHALRAGSAAEATAVGRLAARFGLDHRVLVWTGEKPIADLQAAARDARYERLVEAARVAGAAAIVTAHTRDDVAETFLIRLGRGSGLAGLAAMGTRRRLDEIEHIRPFLALSREELRASLVAAGIGWVDDPSNEDPRFTRARVRRLMPGLAAEGLDAARLAATATRLARARAAIDWMVDRLARDALVVSPGGFFALDPAALQGAPEEVALRLFSRALTAAGGGWYGPRLDKLEAAFAAVTAPAAGDLRRTLAGAVVERRGGRLWIYREAGRAGLPEATLAPGRRIGWDGRFVVRLAAAASSPVVVRALGPGARARLAPLAEKVPAAALATVPAVWRDGHLVAAALPLAGDSGAGDSGEESSAVMFEPRFLWN</sequence>
<evidence type="ECO:0000256" key="1">
    <source>
        <dbReference type="ARBA" id="ARBA00022598"/>
    </source>
</evidence>
<dbReference type="Gene3D" id="3.40.50.620">
    <property type="entry name" value="HUPs"/>
    <property type="match status" value="1"/>
</dbReference>
<protein>
    <recommendedName>
        <fullName evidence="6">tRNA(Ile)-lysidine synthase</fullName>
        <ecNumber evidence="6">6.3.4.19</ecNumber>
    </recommendedName>
    <alternativeName>
        <fullName evidence="6">tRNA(Ile)-2-lysyl-cytidine synthase</fullName>
    </alternativeName>
    <alternativeName>
        <fullName evidence="6">tRNA(Ile)-lysidine synthetase</fullName>
    </alternativeName>
</protein>
<feature type="binding site" evidence="6">
    <location>
        <begin position="30"/>
        <end position="35"/>
    </location>
    <ligand>
        <name>ATP</name>
        <dbReference type="ChEBI" id="CHEBI:30616"/>
    </ligand>
</feature>
<organism evidence="8 9">
    <name type="scientific">Segnochrobactrum spirostomi</name>
    <dbReference type="NCBI Taxonomy" id="2608987"/>
    <lineage>
        <taxon>Bacteria</taxon>
        <taxon>Pseudomonadati</taxon>
        <taxon>Pseudomonadota</taxon>
        <taxon>Alphaproteobacteria</taxon>
        <taxon>Hyphomicrobiales</taxon>
        <taxon>Segnochrobactraceae</taxon>
        <taxon>Segnochrobactrum</taxon>
    </lineage>
</organism>
<name>A0A6A7Y2W4_9HYPH</name>
<dbReference type="EMBL" id="VWNA01000001">
    <property type="protein sequence ID" value="MQT12707.1"/>
    <property type="molecule type" value="Genomic_DNA"/>
</dbReference>
<comment type="caution">
    <text evidence="8">The sequence shown here is derived from an EMBL/GenBank/DDBJ whole genome shotgun (WGS) entry which is preliminary data.</text>
</comment>
<comment type="domain">
    <text evidence="6">The N-terminal region contains the highly conserved SGGXDS motif, predicted to be a P-loop motif involved in ATP binding.</text>
</comment>
<keyword evidence="2 6" id="KW-0819">tRNA processing</keyword>
<comment type="catalytic activity">
    <reaction evidence="5 6">
        <text>cytidine(34) in tRNA(Ile2) + L-lysine + ATP = lysidine(34) in tRNA(Ile2) + AMP + diphosphate + H(+)</text>
        <dbReference type="Rhea" id="RHEA:43744"/>
        <dbReference type="Rhea" id="RHEA-COMP:10625"/>
        <dbReference type="Rhea" id="RHEA-COMP:10670"/>
        <dbReference type="ChEBI" id="CHEBI:15378"/>
        <dbReference type="ChEBI" id="CHEBI:30616"/>
        <dbReference type="ChEBI" id="CHEBI:32551"/>
        <dbReference type="ChEBI" id="CHEBI:33019"/>
        <dbReference type="ChEBI" id="CHEBI:82748"/>
        <dbReference type="ChEBI" id="CHEBI:83665"/>
        <dbReference type="ChEBI" id="CHEBI:456215"/>
        <dbReference type="EC" id="6.3.4.19"/>
    </reaction>
</comment>
<evidence type="ECO:0000313" key="9">
    <source>
        <dbReference type="Proteomes" id="UP000332515"/>
    </source>
</evidence>
<dbReference type="Proteomes" id="UP000332515">
    <property type="component" value="Unassembled WGS sequence"/>
</dbReference>
<dbReference type="GO" id="GO:0006400">
    <property type="term" value="P:tRNA modification"/>
    <property type="evidence" value="ECO:0007669"/>
    <property type="project" value="UniProtKB-UniRule"/>
</dbReference>
<dbReference type="InterPro" id="IPR011063">
    <property type="entry name" value="TilS/TtcA_N"/>
</dbReference>
<keyword evidence="6" id="KW-0963">Cytoplasm</keyword>
<dbReference type="InterPro" id="IPR012094">
    <property type="entry name" value="tRNA_Ile_lys_synt"/>
</dbReference>
<keyword evidence="9" id="KW-1185">Reference proteome</keyword>
<dbReference type="GO" id="GO:0005524">
    <property type="term" value="F:ATP binding"/>
    <property type="evidence" value="ECO:0007669"/>
    <property type="project" value="UniProtKB-UniRule"/>
</dbReference>
<feature type="domain" description="tRNA(Ile)-lysidine/2-thiocytidine synthase N-terminal" evidence="7">
    <location>
        <begin position="25"/>
        <end position="205"/>
    </location>
</feature>
<evidence type="ECO:0000256" key="5">
    <source>
        <dbReference type="ARBA" id="ARBA00048539"/>
    </source>
</evidence>
<keyword evidence="3 6" id="KW-0547">Nucleotide-binding</keyword>
<evidence type="ECO:0000256" key="3">
    <source>
        <dbReference type="ARBA" id="ARBA00022741"/>
    </source>
</evidence>
<dbReference type="NCBIfam" id="TIGR02432">
    <property type="entry name" value="lysidine_TilS_N"/>
    <property type="match status" value="1"/>
</dbReference>
<dbReference type="CDD" id="cd01992">
    <property type="entry name" value="TilS_N"/>
    <property type="match status" value="1"/>
</dbReference>
<dbReference type="EC" id="6.3.4.19" evidence="6"/>
<dbReference type="SUPFAM" id="SSF52402">
    <property type="entry name" value="Adenine nucleotide alpha hydrolases-like"/>
    <property type="match status" value="1"/>
</dbReference>
<dbReference type="RefSeq" id="WP_153479940.1">
    <property type="nucleotide sequence ID" value="NZ_VWNA01000001.1"/>
</dbReference>
<dbReference type="PANTHER" id="PTHR43033:SF1">
    <property type="entry name" value="TRNA(ILE)-LYSIDINE SYNTHASE-RELATED"/>
    <property type="match status" value="1"/>
</dbReference>
<keyword evidence="4 6" id="KW-0067">ATP-binding</keyword>